<dbReference type="SUPFAM" id="SSF47090">
    <property type="entry name" value="PGBD-like"/>
    <property type="match status" value="2"/>
</dbReference>
<dbReference type="Pfam" id="PF01471">
    <property type="entry name" value="PG_binding_1"/>
    <property type="match status" value="2"/>
</dbReference>
<feature type="compositionally biased region" description="Polar residues" evidence="1">
    <location>
        <begin position="1"/>
        <end position="19"/>
    </location>
</feature>
<keyword evidence="5" id="KW-1185">Reference proteome</keyword>
<name>A0A849KZK6_9HYPH</name>
<feature type="compositionally biased region" description="Polar residues" evidence="1">
    <location>
        <begin position="125"/>
        <end position="138"/>
    </location>
</feature>
<feature type="transmembrane region" description="Helical" evidence="2">
    <location>
        <begin position="58"/>
        <end position="80"/>
    </location>
</feature>
<keyword evidence="2" id="KW-0812">Transmembrane</keyword>
<evidence type="ECO:0000256" key="1">
    <source>
        <dbReference type="SAM" id="MobiDB-lite"/>
    </source>
</evidence>
<feature type="region of interest" description="Disordered" evidence="1">
    <location>
        <begin position="107"/>
        <end position="140"/>
    </location>
</feature>
<dbReference type="Gene3D" id="1.10.101.10">
    <property type="entry name" value="PGBD-like superfamily/PGBD"/>
    <property type="match status" value="2"/>
</dbReference>
<dbReference type="RefSeq" id="WP_171318969.1">
    <property type="nucleotide sequence ID" value="NZ_JABFCY010000014.1"/>
</dbReference>
<evidence type="ECO:0000313" key="4">
    <source>
        <dbReference type="EMBL" id="NNU62582.1"/>
    </source>
</evidence>
<feature type="domain" description="Peptidoglycan binding-like" evidence="3">
    <location>
        <begin position="289"/>
        <end position="344"/>
    </location>
</feature>
<feature type="region of interest" description="Disordered" evidence="1">
    <location>
        <begin position="269"/>
        <end position="289"/>
    </location>
</feature>
<sequence>MTGRTTKTGSRTQSGSQNRSTRRPAKQRSLGARLLQFFFNSASALAIVAGDFVVRNPVLTGGATAFLVVMSFVSANALWYQPEAHNAVFFRTRPDFVFKPTPRAVLPGTAAASQQETKPVETATAEPQATGNTTTQGVSDADLSADRMPVTATDDMLPALAPNADLEIARLQQRLSMLGVYKGPVDGFTGPQTREAVVRWRALQQKLGVQQASVPAQVESPAPAQQDEVAKAIEVVAVPTPRPQFTAQPAVLKGETPAKPKPDLAAYQKPVQKSEPAGAPAGPSEKISSQDIIRVQAGLKAFGNDMVPVNGQQGKATESAIREFQKLFGMRQTGEIDSTLIAKMREIGLIS</sequence>
<feature type="transmembrane region" description="Helical" evidence="2">
    <location>
        <begin position="30"/>
        <end position="52"/>
    </location>
</feature>
<comment type="caution">
    <text evidence="4">The sequence shown here is derived from an EMBL/GenBank/DDBJ whole genome shotgun (WGS) entry which is preliminary data.</text>
</comment>
<feature type="domain" description="Peptidoglycan binding-like" evidence="3">
    <location>
        <begin position="167"/>
        <end position="200"/>
    </location>
</feature>
<dbReference type="Proteomes" id="UP000574931">
    <property type="component" value="Unassembled WGS sequence"/>
</dbReference>
<dbReference type="InterPro" id="IPR002477">
    <property type="entry name" value="Peptidoglycan-bd-like"/>
</dbReference>
<feature type="region of interest" description="Disordered" evidence="1">
    <location>
        <begin position="1"/>
        <end position="26"/>
    </location>
</feature>
<dbReference type="InterPro" id="IPR036365">
    <property type="entry name" value="PGBD-like_sf"/>
</dbReference>
<organism evidence="4 5">
    <name type="scientific">Ochrobactrum soli</name>
    <dbReference type="NCBI Taxonomy" id="2448455"/>
    <lineage>
        <taxon>Bacteria</taxon>
        <taxon>Pseudomonadati</taxon>
        <taxon>Pseudomonadota</taxon>
        <taxon>Alphaproteobacteria</taxon>
        <taxon>Hyphomicrobiales</taxon>
        <taxon>Brucellaceae</taxon>
        <taxon>Brucella/Ochrobactrum group</taxon>
        <taxon>Ochrobactrum</taxon>
    </lineage>
</organism>
<reference evidence="4 5" key="1">
    <citation type="submission" date="2020-05" db="EMBL/GenBank/DDBJ databases">
        <title>Draft Genome Sequence of Ochrobactrum soli Isolated from Stable Fly Gut.</title>
        <authorList>
            <person name="Pileggi M.T."/>
            <person name="Vazhakkala L.J."/>
            <person name="Wong C.N."/>
        </authorList>
    </citation>
    <scope>NUCLEOTIDE SEQUENCE [LARGE SCALE GENOMIC DNA]</scope>
    <source>
        <strain evidence="4 5">MTP-C0764</strain>
    </source>
</reference>
<keyword evidence="2" id="KW-1133">Transmembrane helix</keyword>
<dbReference type="InterPro" id="IPR036366">
    <property type="entry name" value="PGBDSf"/>
</dbReference>
<evidence type="ECO:0000259" key="3">
    <source>
        <dbReference type="Pfam" id="PF01471"/>
    </source>
</evidence>
<evidence type="ECO:0000313" key="5">
    <source>
        <dbReference type="Proteomes" id="UP000574931"/>
    </source>
</evidence>
<proteinExistence type="predicted"/>
<protein>
    <submittedName>
        <fullName evidence="4">Peptidoglycan-binding protein</fullName>
    </submittedName>
</protein>
<dbReference type="EMBL" id="JABFCY010000014">
    <property type="protein sequence ID" value="NNU62582.1"/>
    <property type="molecule type" value="Genomic_DNA"/>
</dbReference>
<keyword evidence="2" id="KW-0472">Membrane</keyword>
<dbReference type="AlphaFoldDB" id="A0A849KZK6"/>
<gene>
    <name evidence="4" type="ORF">HKX02_20315</name>
</gene>
<accession>A0A849KZK6</accession>
<evidence type="ECO:0000256" key="2">
    <source>
        <dbReference type="SAM" id="Phobius"/>
    </source>
</evidence>